<dbReference type="CDD" id="cd15831">
    <property type="entry name" value="BTAD"/>
    <property type="match status" value="1"/>
</dbReference>
<dbReference type="Proteomes" id="UP001595868">
    <property type="component" value="Unassembled WGS sequence"/>
</dbReference>
<dbReference type="Gene3D" id="3.40.50.300">
    <property type="entry name" value="P-loop containing nucleotide triphosphate hydrolases"/>
    <property type="match status" value="1"/>
</dbReference>
<evidence type="ECO:0000256" key="6">
    <source>
        <dbReference type="PROSITE-ProRule" id="PRU00339"/>
    </source>
</evidence>
<dbReference type="Pfam" id="PF13424">
    <property type="entry name" value="TPR_12"/>
    <property type="match status" value="3"/>
</dbReference>
<dbReference type="Pfam" id="PF03704">
    <property type="entry name" value="BTAD"/>
    <property type="match status" value="1"/>
</dbReference>
<organism evidence="9 10">
    <name type="scientific">Micromonospora zhanjiangensis</name>
    <dbReference type="NCBI Taxonomy" id="1522057"/>
    <lineage>
        <taxon>Bacteria</taxon>
        <taxon>Bacillati</taxon>
        <taxon>Actinomycetota</taxon>
        <taxon>Actinomycetes</taxon>
        <taxon>Micromonosporales</taxon>
        <taxon>Micromonosporaceae</taxon>
        <taxon>Micromonospora</taxon>
    </lineage>
</organism>
<proteinExistence type="inferred from homology"/>
<dbReference type="Gene3D" id="1.10.8.430">
    <property type="entry name" value="Helical domain of apoptotic protease-activating factors"/>
    <property type="match status" value="1"/>
</dbReference>
<dbReference type="PROSITE" id="PS50293">
    <property type="entry name" value="TPR_REGION"/>
    <property type="match status" value="1"/>
</dbReference>
<dbReference type="SUPFAM" id="SSF48452">
    <property type="entry name" value="TPR-like"/>
    <property type="match status" value="3"/>
</dbReference>
<gene>
    <name evidence="9" type="ORF">ACFOX0_00560</name>
</gene>
<dbReference type="InterPro" id="IPR036388">
    <property type="entry name" value="WH-like_DNA-bd_sf"/>
</dbReference>
<dbReference type="InterPro" id="IPR005158">
    <property type="entry name" value="BTAD"/>
</dbReference>
<feature type="domain" description="OmpR/PhoB-type" evidence="8">
    <location>
        <begin position="1"/>
        <end position="92"/>
    </location>
</feature>
<dbReference type="Gene3D" id="1.25.40.10">
    <property type="entry name" value="Tetratricopeptide repeat domain"/>
    <property type="match status" value="3"/>
</dbReference>
<dbReference type="InterPro" id="IPR002182">
    <property type="entry name" value="NB-ARC"/>
</dbReference>
<dbReference type="EMBL" id="JBHSBN010000001">
    <property type="protein sequence ID" value="MFC4104432.1"/>
    <property type="molecule type" value="Genomic_DNA"/>
</dbReference>
<accession>A0ABV8KEW8</accession>
<dbReference type="InterPro" id="IPR042197">
    <property type="entry name" value="Apaf_helical"/>
</dbReference>
<dbReference type="RefSeq" id="WP_377541364.1">
    <property type="nucleotide sequence ID" value="NZ_JBHSBN010000001.1"/>
</dbReference>
<keyword evidence="6" id="KW-0802">TPR repeat</keyword>
<evidence type="ECO:0000313" key="9">
    <source>
        <dbReference type="EMBL" id="MFC4104432.1"/>
    </source>
</evidence>
<dbReference type="PANTHER" id="PTHR35807">
    <property type="entry name" value="TRANSCRIPTIONAL REGULATOR REDD-RELATED"/>
    <property type="match status" value="1"/>
</dbReference>
<dbReference type="SUPFAM" id="SSF46894">
    <property type="entry name" value="C-terminal effector domain of the bipartite response regulators"/>
    <property type="match status" value="1"/>
</dbReference>
<dbReference type="InterPro" id="IPR001867">
    <property type="entry name" value="OmpR/PhoB-type_DNA-bd"/>
</dbReference>
<dbReference type="InterPro" id="IPR051677">
    <property type="entry name" value="AfsR-DnrI-RedD_regulator"/>
</dbReference>
<feature type="repeat" description="TPR" evidence="6">
    <location>
        <begin position="706"/>
        <end position="739"/>
    </location>
</feature>
<feature type="repeat" description="TPR" evidence="6">
    <location>
        <begin position="786"/>
        <end position="819"/>
    </location>
</feature>
<comment type="similarity">
    <text evidence="1">Belongs to the AfsR/DnrI/RedD regulatory family.</text>
</comment>
<comment type="caution">
    <text evidence="9">The sequence shown here is derived from an EMBL/GenBank/DDBJ whole genome shotgun (WGS) entry which is preliminary data.</text>
</comment>
<protein>
    <submittedName>
        <fullName evidence="9">BTAD domain-containing putative transcriptional regulator</fullName>
    </submittedName>
</protein>
<dbReference type="SMART" id="SM01043">
    <property type="entry name" value="BTAD"/>
    <property type="match status" value="1"/>
</dbReference>
<dbReference type="SMART" id="SM00862">
    <property type="entry name" value="Trans_reg_C"/>
    <property type="match status" value="1"/>
</dbReference>
<dbReference type="PRINTS" id="PR00364">
    <property type="entry name" value="DISEASERSIST"/>
</dbReference>
<dbReference type="InterPro" id="IPR019734">
    <property type="entry name" value="TPR_rpt"/>
</dbReference>
<dbReference type="SMART" id="SM00028">
    <property type="entry name" value="TPR"/>
    <property type="match status" value="7"/>
</dbReference>
<dbReference type="Pfam" id="PF00931">
    <property type="entry name" value="NB-ARC"/>
    <property type="match status" value="1"/>
</dbReference>
<keyword evidence="10" id="KW-1185">Reference proteome</keyword>
<keyword evidence="4 7" id="KW-0238">DNA-binding</keyword>
<dbReference type="PANTHER" id="PTHR35807:SF1">
    <property type="entry name" value="TRANSCRIPTIONAL REGULATOR REDD"/>
    <property type="match status" value="1"/>
</dbReference>
<dbReference type="InterPro" id="IPR011990">
    <property type="entry name" value="TPR-like_helical_dom_sf"/>
</dbReference>
<dbReference type="SUPFAM" id="SSF52540">
    <property type="entry name" value="P-loop containing nucleoside triphosphate hydrolases"/>
    <property type="match status" value="1"/>
</dbReference>
<sequence length="999" mass="108550">MRCGILGPLQVGDGRAAITAGRDRTVLAVLLLRAGRVVPVGDLIDAVWEDDPPATARAQLQTCVSRLRRRLSESGLPGEVIVTDPVGYGLRAGAVLLDVDEFRRLTAAARAAVLADRLPAASREFRAALALWRGPALSGITSPAVRRGAVPLDEQRAAVTEECLDVELRLGRAPDLIGELTDLVERHPLRERLRGQLMRALCAVGRQAEALTVYRDGRRITADQLGIEPGSALRELHQQVLDGTADVGSVQRAGAAAGARCLPRAIDDFTGRQDAVSRLVKEIEEGGSGIQVVDGMPGSGKTTLAVHVATVLGSRYPDAHLFVDLHGHSERRPVPPVEALAVLLRQLGVPGDDIPTELEDRVARWRSELSGRRAVIVLDNAASAAQVAPLLPNGPGCLTLVTSRRRLTGLDGVRPHALAVLDQDEATQLLARIAGAERVGADPAASAEVVRRCGYLPLAIRLAGARLAHRPRWRVADLAERLGTDRSVLAGFTAEHRTVTDAFALSYAQLTEPAQRVFRLLGCHPGDRFDGYVAAALAALPLPVAWDLLDELVDAHLVEEPEVGHYRFHDLVREYARGLATATESTDGRRAAVERLLDFTLHAVSALTEPIESPASRVNFVLSPPGRPDLVEDCVRQEPDWLTGQRANLVALVRYAADGGLPRQCWQLARASWRYWYMRGHLDELIETHTIGLRAADALADDWASATMRNYLASAYYRLGRYQDAIDAVEAALTIRERISDLLGIASSHKNLGIAYAMSGQPRISLEHLHQALAIARRLSHLAMIANVLNDVGMAYLQIGRYDKALEVFRRQLPLSRQLGDLHQLGSAIGHIGAVLSQQGRYEPALRRLRLALYLKRTTGNRVGEGEVLNDIGFVERALGDPESAVARHREALAAIVDGRDRTGECASRNLLGRALLDLGDIAAAVESHRRALADATKIKSRYEQARALDGLAACARATDPEQARAYWQRALALLEQIESPDRHEVRARLADLTASPTR</sequence>
<dbReference type="InterPro" id="IPR016032">
    <property type="entry name" value="Sig_transdc_resp-reg_C-effctor"/>
</dbReference>
<dbReference type="InterPro" id="IPR027417">
    <property type="entry name" value="P-loop_NTPase"/>
</dbReference>
<dbReference type="PROSITE" id="PS51755">
    <property type="entry name" value="OMPR_PHOB"/>
    <property type="match status" value="1"/>
</dbReference>
<evidence type="ECO:0000256" key="3">
    <source>
        <dbReference type="ARBA" id="ARBA00023015"/>
    </source>
</evidence>
<name>A0ABV8KEW8_9ACTN</name>
<evidence type="ECO:0000256" key="4">
    <source>
        <dbReference type="ARBA" id="ARBA00023125"/>
    </source>
</evidence>
<evidence type="ECO:0000256" key="1">
    <source>
        <dbReference type="ARBA" id="ARBA00005820"/>
    </source>
</evidence>
<keyword evidence="3" id="KW-0805">Transcription regulation</keyword>
<dbReference type="PROSITE" id="PS50005">
    <property type="entry name" value="TPR"/>
    <property type="match status" value="2"/>
</dbReference>
<evidence type="ECO:0000256" key="5">
    <source>
        <dbReference type="ARBA" id="ARBA00023163"/>
    </source>
</evidence>
<evidence type="ECO:0000256" key="7">
    <source>
        <dbReference type="PROSITE-ProRule" id="PRU01091"/>
    </source>
</evidence>
<evidence type="ECO:0000259" key="8">
    <source>
        <dbReference type="PROSITE" id="PS51755"/>
    </source>
</evidence>
<reference evidence="10" key="1">
    <citation type="journal article" date="2019" name="Int. J. Syst. Evol. Microbiol.">
        <title>The Global Catalogue of Microorganisms (GCM) 10K type strain sequencing project: providing services to taxonomists for standard genome sequencing and annotation.</title>
        <authorList>
            <consortium name="The Broad Institute Genomics Platform"/>
            <consortium name="The Broad Institute Genome Sequencing Center for Infectious Disease"/>
            <person name="Wu L."/>
            <person name="Ma J."/>
        </authorList>
    </citation>
    <scope>NUCLEOTIDE SEQUENCE [LARGE SCALE GENOMIC DNA]</scope>
    <source>
        <strain evidence="10">2902at01</strain>
    </source>
</reference>
<evidence type="ECO:0000313" key="10">
    <source>
        <dbReference type="Proteomes" id="UP001595868"/>
    </source>
</evidence>
<feature type="DNA-binding region" description="OmpR/PhoB-type" evidence="7">
    <location>
        <begin position="1"/>
        <end position="92"/>
    </location>
</feature>
<evidence type="ECO:0000256" key="2">
    <source>
        <dbReference type="ARBA" id="ARBA00022737"/>
    </source>
</evidence>
<dbReference type="Pfam" id="PF00486">
    <property type="entry name" value="Trans_reg_C"/>
    <property type="match status" value="1"/>
</dbReference>
<keyword evidence="5" id="KW-0804">Transcription</keyword>
<dbReference type="Gene3D" id="1.10.10.10">
    <property type="entry name" value="Winged helix-like DNA-binding domain superfamily/Winged helix DNA-binding domain"/>
    <property type="match status" value="1"/>
</dbReference>
<keyword evidence="2" id="KW-0677">Repeat</keyword>